<comment type="caution">
    <text evidence="3">The sequence shown here is derived from an EMBL/GenBank/DDBJ whole genome shotgun (WGS) entry which is preliminary data.</text>
</comment>
<dbReference type="InterPro" id="IPR050194">
    <property type="entry name" value="Glycosyltransferase_grp1"/>
</dbReference>
<dbReference type="Proteomes" id="UP001161160">
    <property type="component" value="Unassembled WGS sequence"/>
</dbReference>
<dbReference type="AlphaFoldDB" id="A0AA43MAM5"/>
<dbReference type="Pfam" id="PF13579">
    <property type="entry name" value="Glyco_trans_4_4"/>
    <property type="match status" value="1"/>
</dbReference>
<dbReference type="PANTHER" id="PTHR45947">
    <property type="entry name" value="SULFOQUINOVOSYL TRANSFERASE SQD2"/>
    <property type="match status" value="1"/>
</dbReference>
<sequence>MRILIQSLNFYPELTGIGKYSGEMAAYLASRGHQVHVITAPPYYPAWKISPEYKKYFWSKERWRNVLVLRCPIWVPEKPSGLTRILHLASFALSSLPIALFQALWRPDIIVTIEPPLFTAPAALLSAGLCGAKTVLHIQDYEVDAAFDLGLLRGQFLKKLVINIEKLLLKQFDLVSTISNRMVDRALCKGISAEKVYLFPNWADTLALPKNESQSKEALVDTKTAYRNKLGIPQDAIVILYSGNMGAKQGLEILSEVARKFQQREAALTPIHFIFCGEGVSRKALEQQCDQLKFVQFLDLQPSESLGEFLAMADIHLLPQRADAADLVMPSKLTGMLASGRPVLACANAGTELANVVQHCGLVVPPEDPEAFYEALSKLIADSQLRQALGLAGAEYALNHLSQDRILSNFESKLIQLRNAG</sequence>
<evidence type="ECO:0000313" key="3">
    <source>
        <dbReference type="EMBL" id="MDH6504725.1"/>
    </source>
</evidence>
<dbReference type="InterPro" id="IPR028098">
    <property type="entry name" value="Glyco_trans_4-like_N"/>
</dbReference>
<dbReference type="NCBIfam" id="NF007640">
    <property type="entry name" value="PRK10307.1"/>
    <property type="match status" value="1"/>
</dbReference>
<protein>
    <submittedName>
        <fullName evidence="3">Colanic acid biosynthesis glycosyl transferase WcaI</fullName>
    </submittedName>
</protein>
<dbReference type="InterPro" id="IPR001296">
    <property type="entry name" value="Glyco_trans_1"/>
</dbReference>
<keyword evidence="4" id="KW-1185">Reference proteome</keyword>
<name>A0AA43MAM5_9BURK</name>
<evidence type="ECO:0000259" key="1">
    <source>
        <dbReference type="Pfam" id="PF00534"/>
    </source>
</evidence>
<dbReference type="Pfam" id="PF00534">
    <property type="entry name" value="Glycos_transf_1"/>
    <property type="match status" value="1"/>
</dbReference>
<reference evidence="3" key="1">
    <citation type="submission" date="2023-04" db="EMBL/GenBank/DDBJ databases">
        <title>Genome Encyclopedia of Bacteria and Archaea VI: Functional Genomics of Type Strains.</title>
        <authorList>
            <person name="Whitman W."/>
        </authorList>
    </citation>
    <scope>NUCLEOTIDE SEQUENCE</scope>
    <source>
        <strain evidence="3">Enz.4-51</strain>
    </source>
</reference>
<proteinExistence type="predicted"/>
<gene>
    <name evidence="3" type="ORF">M2127_002054</name>
</gene>
<dbReference type="CDD" id="cd03794">
    <property type="entry name" value="GT4_WbuB-like"/>
    <property type="match status" value="1"/>
</dbReference>
<dbReference type="SUPFAM" id="SSF53756">
    <property type="entry name" value="UDP-Glycosyltransferase/glycogen phosphorylase"/>
    <property type="match status" value="1"/>
</dbReference>
<evidence type="ECO:0000259" key="2">
    <source>
        <dbReference type="Pfam" id="PF13579"/>
    </source>
</evidence>
<dbReference type="EMBL" id="JARXYA010000012">
    <property type="protein sequence ID" value="MDH6504725.1"/>
    <property type="molecule type" value="Genomic_DNA"/>
</dbReference>
<feature type="domain" description="Glycosyl transferase family 1" evidence="1">
    <location>
        <begin position="223"/>
        <end position="393"/>
    </location>
</feature>
<evidence type="ECO:0000313" key="4">
    <source>
        <dbReference type="Proteomes" id="UP001161160"/>
    </source>
</evidence>
<accession>A0AA43MAM5</accession>
<keyword evidence="3" id="KW-0808">Transferase</keyword>
<organism evidence="3 4">
    <name type="scientific">Polynucleobacter sphagniphilus</name>
    <dbReference type="NCBI Taxonomy" id="1743169"/>
    <lineage>
        <taxon>Bacteria</taxon>
        <taxon>Pseudomonadati</taxon>
        <taxon>Pseudomonadota</taxon>
        <taxon>Betaproteobacteria</taxon>
        <taxon>Burkholderiales</taxon>
        <taxon>Burkholderiaceae</taxon>
        <taxon>Polynucleobacter</taxon>
    </lineage>
</organism>
<dbReference type="Gene3D" id="3.40.50.2000">
    <property type="entry name" value="Glycogen Phosphorylase B"/>
    <property type="match status" value="2"/>
</dbReference>
<feature type="domain" description="Glycosyltransferase subfamily 4-like N-terminal" evidence="2">
    <location>
        <begin position="15"/>
        <end position="202"/>
    </location>
</feature>
<dbReference type="PANTHER" id="PTHR45947:SF3">
    <property type="entry name" value="SULFOQUINOVOSYL TRANSFERASE SQD2"/>
    <property type="match status" value="1"/>
</dbReference>
<dbReference type="RefSeq" id="WP_280756976.1">
    <property type="nucleotide sequence ID" value="NZ_JARXXW010000014.1"/>
</dbReference>
<dbReference type="GO" id="GO:0016758">
    <property type="term" value="F:hexosyltransferase activity"/>
    <property type="evidence" value="ECO:0007669"/>
    <property type="project" value="TreeGrafter"/>
</dbReference>